<dbReference type="SMART" id="SM00506">
    <property type="entry name" value="A1pp"/>
    <property type="match status" value="1"/>
</dbReference>
<dbReference type="InterPro" id="IPR043472">
    <property type="entry name" value="Macro_dom-like"/>
</dbReference>
<evidence type="ECO:0000259" key="2">
    <source>
        <dbReference type="PROSITE" id="PS51154"/>
    </source>
</evidence>
<evidence type="ECO:0000313" key="4">
    <source>
        <dbReference type="Proteomes" id="UP001221898"/>
    </source>
</evidence>
<accession>A0AAD7WQE7</accession>
<feature type="region of interest" description="Disordered" evidence="1">
    <location>
        <begin position="104"/>
        <end position="123"/>
    </location>
</feature>
<dbReference type="AlphaFoldDB" id="A0AAD7WQE7"/>
<evidence type="ECO:0000256" key="1">
    <source>
        <dbReference type="SAM" id="MobiDB-lite"/>
    </source>
</evidence>
<sequence>MSLGVTSMAFQMSILACRIKIPASFGSLTHSRGISSAKLFGAVSNLNLICNVNVATVNRVSKYLLNSGVGKETCSVFTRRLSVCQPTLRPGVINSGRSAGKFSTSSAVSRSLQTRGGGAHSHGKARSARQGFCALLGALGLSTIAVSLHTSSLCAMATDSDSINLDSANTEWKEAKKFLLSATLLERRALYRTSGFHPLEEIPVWTPSGLPTDDALYPTNVALNPKISIFRGDITKLEIDAIVNAANKTLLGGGGVDGSIHRGAGPLLKKECATLGGCETGQAHITGAYGLPAKHVIHTVGPIAQGTVGERERDSLRNCYRNCLDTAVRHQLRTVAFPCISTGVYGYPPDQAVDVALATVREYLEEHHAQLDRVIFCVFMKSDEELYQERLPRYFPHGHEMKSKL</sequence>
<dbReference type="NCBIfam" id="NF001664">
    <property type="entry name" value="PRK00431.1-6"/>
    <property type="match status" value="1"/>
</dbReference>
<organism evidence="3 4">
    <name type="scientific">Aldrovandia affinis</name>
    <dbReference type="NCBI Taxonomy" id="143900"/>
    <lineage>
        <taxon>Eukaryota</taxon>
        <taxon>Metazoa</taxon>
        <taxon>Chordata</taxon>
        <taxon>Craniata</taxon>
        <taxon>Vertebrata</taxon>
        <taxon>Euteleostomi</taxon>
        <taxon>Actinopterygii</taxon>
        <taxon>Neopterygii</taxon>
        <taxon>Teleostei</taxon>
        <taxon>Notacanthiformes</taxon>
        <taxon>Halosauridae</taxon>
        <taxon>Aldrovandia</taxon>
    </lineage>
</organism>
<dbReference type="PANTHER" id="PTHR11106">
    <property type="entry name" value="GANGLIOSIDE INDUCED DIFFERENTIATION ASSOCIATED PROTEIN 2-RELATED"/>
    <property type="match status" value="1"/>
</dbReference>
<dbReference type="CDD" id="cd02908">
    <property type="entry name" value="Macro_OAADPr_deacetylase"/>
    <property type="match status" value="1"/>
</dbReference>
<dbReference type="PROSITE" id="PS51154">
    <property type="entry name" value="MACRO"/>
    <property type="match status" value="1"/>
</dbReference>
<dbReference type="GO" id="GO:0005654">
    <property type="term" value="C:nucleoplasm"/>
    <property type="evidence" value="ECO:0007669"/>
    <property type="project" value="TreeGrafter"/>
</dbReference>
<proteinExistence type="predicted"/>
<gene>
    <name evidence="3" type="ORF">AAFF_G00321690</name>
</gene>
<reference evidence="3" key="1">
    <citation type="journal article" date="2023" name="Science">
        <title>Genome structures resolve the early diversification of teleost fishes.</title>
        <authorList>
            <person name="Parey E."/>
            <person name="Louis A."/>
            <person name="Montfort J."/>
            <person name="Bouchez O."/>
            <person name="Roques C."/>
            <person name="Iampietro C."/>
            <person name="Lluch J."/>
            <person name="Castinel A."/>
            <person name="Donnadieu C."/>
            <person name="Desvignes T."/>
            <person name="Floi Bucao C."/>
            <person name="Jouanno E."/>
            <person name="Wen M."/>
            <person name="Mejri S."/>
            <person name="Dirks R."/>
            <person name="Jansen H."/>
            <person name="Henkel C."/>
            <person name="Chen W.J."/>
            <person name="Zahm M."/>
            <person name="Cabau C."/>
            <person name="Klopp C."/>
            <person name="Thompson A.W."/>
            <person name="Robinson-Rechavi M."/>
            <person name="Braasch I."/>
            <person name="Lecointre G."/>
            <person name="Bobe J."/>
            <person name="Postlethwait J.H."/>
            <person name="Berthelot C."/>
            <person name="Roest Crollius H."/>
            <person name="Guiguen Y."/>
        </authorList>
    </citation>
    <scope>NUCLEOTIDE SEQUENCE</scope>
    <source>
        <strain evidence="3">NC1722</strain>
    </source>
</reference>
<dbReference type="Proteomes" id="UP001221898">
    <property type="component" value="Unassembled WGS sequence"/>
</dbReference>
<dbReference type="PANTHER" id="PTHR11106:SF93">
    <property type="entry name" value="ADP-RIBOSE GLYCOHYDROLASE MACROD1"/>
    <property type="match status" value="1"/>
</dbReference>
<dbReference type="GO" id="GO:0140293">
    <property type="term" value="F:ADP-ribosylglutamate hydrolase activity"/>
    <property type="evidence" value="ECO:0007669"/>
    <property type="project" value="TreeGrafter"/>
</dbReference>
<dbReference type="GO" id="GO:0006974">
    <property type="term" value="P:DNA damage response"/>
    <property type="evidence" value="ECO:0007669"/>
    <property type="project" value="TreeGrafter"/>
</dbReference>
<dbReference type="InterPro" id="IPR002589">
    <property type="entry name" value="Macro_dom"/>
</dbReference>
<protein>
    <recommendedName>
        <fullName evidence="2">Macro domain-containing protein</fullName>
    </recommendedName>
</protein>
<feature type="compositionally biased region" description="Polar residues" evidence="1">
    <location>
        <begin position="104"/>
        <end position="114"/>
    </location>
</feature>
<dbReference type="SUPFAM" id="SSF52949">
    <property type="entry name" value="Macro domain-like"/>
    <property type="match status" value="1"/>
</dbReference>
<dbReference type="EMBL" id="JAINUG010000049">
    <property type="protein sequence ID" value="KAJ8405178.1"/>
    <property type="molecule type" value="Genomic_DNA"/>
</dbReference>
<dbReference type="GO" id="GO:0140291">
    <property type="term" value="P:peptidyl-glutamate ADP-deribosylation"/>
    <property type="evidence" value="ECO:0007669"/>
    <property type="project" value="TreeGrafter"/>
</dbReference>
<keyword evidence="4" id="KW-1185">Reference proteome</keyword>
<dbReference type="Gene3D" id="3.40.220.10">
    <property type="entry name" value="Leucine Aminopeptidase, subunit E, domain 1"/>
    <property type="match status" value="1"/>
</dbReference>
<comment type="caution">
    <text evidence="3">The sequence shown here is derived from an EMBL/GenBank/DDBJ whole genome shotgun (WGS) entry which is preliminary data.</text>
</comment>
<evidence type="ECO:0000313" key="3">
    <source>
        <dbReference type="EMBL" id="KAJ8405178.1"/>
    </source>
</evidence>
<dbReference type="GO" id="GO:0042278">
    <property type="term" value="P:purine nucleoside metabolic process"/>
    <property type="evidence" value="ECO:0007669"/>
    <property type="project" value="TreeGrafter"/>
</dbReference>
<feature type="domain" description="Macro" evidence="2">
    <location>
        <begin position="214"/>
        <end position="395"/>
    </location>
</feature>
<dbReference type="Pfam" id="PF01661">
    <property type="entry name" value="Macro"/>
    <property type="match status" value="1"/>
</dbReference>
<name>A0AAD7WQE7_9TELE</name>